<sequence length="420" mass="46611">MAARTAQCGWVLAATAWMLCWHRSFASVCEVDTFSAEYGKIAIDLKAYQIPDSCCADMRRIMSSTRLMKLKGIIPAPRWLHGSEGESCSDVCRDFGEVCIEHGRLSLGDTKQAAAQAEVSCNQNISGALWLPDLQPSFSLDSESGKTECFFDLCAGSTKESCPSDRPPPSCSAAGKGLTRLCKCNIEERLSAERAMKEASMKGCDKAFAGLNDAIAQRHEQVHVSNRAYDKAQIKSKLRNQPDCGEGNFPISGVCQPCRKGYYCPAGVFPVACAPNTTSPQGSTKPEDCSPRDQKSLEREQIFRQILDESYQIAFREHEKALDNDDTYNITLEAEAAQKFVQIQRELNLELWGVNSSMVEQYSMEEEKPLSREELLFWEMEEVRKRTAEKLQGASYTEISVGANVRGSEVVSTRESKPPK</sequence>
<accession>A0A7S0HY63</accession>
<evidence type="ECO:0000313" key="2">
    <source>
        <dbReference type="EMBL" id="CAD8505215.1"/>
    </source>
</evidence>
<feature type="chain" id="PRO_5030810680" evidence="1">
    <location>
        <begin position="27"/>
        <end position="420"/>
    </location>
</feature>
<gene>
    <name evidence="2" type="ORF">HPHI1048_LOCUS21947</name>
</gene>
<dbReference type="EMBL" id="HBEO01032422">
    <property type="protein sequence ID" value="CAD8505215.1"/>
    <property type="molecule type" value="Transcribed_RNA"/>
</dbReference>
<feature type="signal peptide" evidence="1">
    <location>
        <begin position="1"/>
        <end position="26"/>
    </location>
</feature>
<evidence type="ECO:0000256" key="1">
    <source>
        <dbReference type="SAM" id="SignalP"/>
    </source>
</evidence>
<dbReference type="AlphaFoldDB" id="A0A7S0HY63"/>
<keyword evidence="1" id="KW-0732">Signal</keyword>
<protein>
    <submittedName>
        <fullName evidence="2">Uncharacterized protein</fullName>
    </submittedName>
</protein>
<organism evidence="2">
    <name type="scientific">Hanusia phi</name>
    <dbReference type="NCBI Taxonomy" id="3032"/>
    <lineage>
        <taxon>Eukaryota</taxon>
        <taxon>Cryptophyceae</taxon>
        <taxon>Pyrenomonadales</taxon>
        <taxon>Geminigeraceae</taxon>
        <taxon>Hanusia</taxon>
    </lineage>
</organism>
<reference evidence="2" key="1">
    <citation type="submission" date="2021-01" db="EMBL/GenBank/DDBJ databases">
        <authorList>
            <person name="Corre E."/>
            <person name="Pelletier E."/>
            <person name="Niang G."/>
            <person name="Scheremetjew M."/>
            <person name="Finn R."/>
            <person name="Kale V."/>
            <person name="Holt S."/>
            <person name="Cochrane G."/>
            <person name="Meng A."/>
            <person name="Brown T."/>
            <person name="Cohen L."/>
        </authorList>
    </citation>
    <scope>NUCLEOTIDE SEQUENCE</scope>
    <source>
        <strain evidence="2">CCMP325</strain>
    </source>
</reference>
<proteinExistence type="predicted"/>
<name>A0A7S0HY63_9CRYP</name>